<name>A0A9P4U1F1_9PEZI</name>
<accession>A0A9P4U1F1</accession>
<keyword evidence="2" id="KW-1185">Reference proteome</keyword>
<comment type="caution">
    <text evidence="1">The sequence shown here is derived from an EMBL/GenBank/DDBJ whole genome shotgun (WGS) entry which is preliminary data.</text>
</comment>
<gene>
    <name evidence="1" type="ORF">EJ08DRAFT_99914</name>
</gene>
<proteinExistence type="predicted"/>
<protein>
    <submittedName>
        <fullName evidence="1">Uncharacterized protein</fullName>
    </submittedName>
</protein>
<reference evidence="1" key="1">
    <citation type="journal article" date="2020" name="Stud. Mycol.">
        <title>101 Dothideomycetes genomes: a test case for predicting lifestyles and emergence of pathogens.</title>
        <authorList>
            <person name="Haridas S."/>
            <person name="Albert R."/>
            <person name="Binder M."/>
            <person name="Bloem J."/>
            <person name="Labutti K."/>
            <person name="Salamov A."/>
            <person name="Andreopoulos B."/>
            <person name="Baker S."/>
            <person name="Barry K."/>
            <person name="Bills G."/>
            <person name="Bluhm B."/>
            <person name="Cannon C."/>
            <person name="Castanera R."/>
            <person name="Culley D."/>
            <person name="Daum C."/>
            <person name="Ezra D."/>
            <person name="Gonzalez J."/>
            <person name="Henrissat B."/>
            <person name="Kuo A."/>
            <person name="Liang C."/>
            <person name="Lipzen A."/>
            <person name="Lutzoni F."/>
            <person name="Magnuson J."/>
            <person name="Mondo S."/>
            <person name="Nolan M."/>
            <person name="Ohm R."/>
            <person name="Pangilinan J."/>
            <person name="Park H.-J."/>
            <person name="Ramirez L."/>
            <person name="Alfaro M."/>
            <person name="Sun H."/>
            <person name="Tritt A."/>
            <person name="Yoshinaga Y."/>
            <person name="Zwiers L.-H."/>
            <person name="Turgeon B."/>
            <person name="Goodwin S."/>
            <person name="Spatafora J."/>
            <person name="Crous P."/>
            <person name="Grigoriev I."/>
        </authorList>
    </citation>
    <scope>NUCLEOTIDE SEQUENCE</scope>
    <source>
        <strain evidence="1">CBS 130266</strain>
    </source>
</reference>
<sequence>MEISRSVELSSLLSSRKRQNELPDDSTFADFQAVSDLCSIITKYQVEDQYKVHRLHKHSMVPEGHIILGQHTLHPPGVWVSNIPIAKVDLQNIYPYTLSIDDSGELCPTEWREGFHKHMQIEFLRDFFNYIQERYLGNMFALQYRDPQEERGKKVEFAFNAGNFTIASKFCVVLLAGSPYNFLQTSWVVDNGNIEGEVYCIVVEKAGHLKVIIENSDGFKGAICAIRNQGLLV</sequence>
<dbReference type="EMBL" id="MU007023">
    <property type="protein sequence ID" value="KAF2432862.1"/>
    <property type="molecule type" value="Genomic_DNA"/>
</dbReference>
<organism evidence="1 2">
    <name type="scientific">Tothia fuscella</name>
    <dbReference type="NCBI Taxonomy" id="1048955"/>
    <lineage>
        <taxon>Eukaryota</taxon>
        <taxon>Fungi</taxon>
        <taxon>Dikarya</taxon>
        <taxon>Ascomycota</taxon>
        <taxon>Pezizomycotina</taxon>
        <taxon>Dothideomycetes</taxon>
        <taxon>Pleosporomycetidae</taxon>
        <taxon>Venturiales</taxon>
        <taxon>Cylindrosympodiaceae</taxon>
        <taxon>Tothia</taxon>
    </lineage>
</organism>
<dbReference type="AlphaFoldDB" id="A0A9P4U1F1"/>
<dbReference type="OrthoDB" id="2322999at2759"/>
<evidence type="ECO:0000313" key="2">
    <source>
        <dbReference type="Proteomes" id="UP000800235"/>
    </source>
</evidence>
<dbReference type="Proteomes" id="UP000800235">
    <property type="component" value="Unassembled WGS sequence"/>
</dbReference>
<evidence type="ECO:0000313" key="1">
    <source>
        <dbReference type="EMBL" id="KAF2432862.1"/>
    </source>
</evidence>